<dbReference type="PANTHER" id="PTHR42748:SF7">
    <property type="entry name" value="NMRA LIKE REDOX SENSOR 1-RELATED"/>
    <property type="match status" value="1"/>
</dbReference>
<organism evidence="4 5">
    <name type="scientific">Colletotrichum gloeosporioides</name>
    <name type="common">Anthracnose fungus</name>
    <name type="synonym">Glomerella cingulata</name>
    <dbReference type="NCBI Taxonomy" id="474922"/>
    <lineage>
        <taxon>Eukaryota</taxon>
        <taxon>Fungi</taxon>
        <taxon>Dikarya</taxon>
        <taxon>Ascomycota</taxon>
        <taxon>Pezizomycotina</taxon>
        <taxon>Sordariomycetes</taxon>
        <taxon>Hypocreomycetidae</taxon>
        <taxon>Glomerellales</taxon>
        <taxon>Glomerellaceae</taxon>
        <taxon>Colletotrichum</taxon>
        <taxon>Colletotrichum gloeosporioides species complex</taxon>
    </lineage>
</organism>
<evidence type="ECO:0000256" key="1">
    <source>
        <dbReference type="ARBA" id="ARBA00006328"/>
    </source>
</evidence>
<dbReference type="PANTHER" id="PTHR42748">
    <property type="entry name" value="NITROGEN METABOLITE REPRESSION PROTEIN NMRA FAMILY MEMBER"/>
    <property type="match status" value="1"/>
</dbReference>
<dbReference type="EMBL" id="WVTB01000082">
    <property type="protein sequence ID" value="KAF3799907.1"/>
    <property type="molecule type" value="Genomic_DNA"/>
</dbReference>
<comment type="caution">
    <text evidence="4">The sequence shown here is derived from an EMBL/GenBank/DDBJ whole genome shotgun (WGS) entry which is preliminary data.</text>
</comment>
<dbReference type="AlphaFoldDB" id="A0A8H4FF00"/>
<dbReference type="GO" id="GO:0005634">
    <property type="term" value="C:nucleus"/>
    <property type="evidence" value="ECO:0007669"/>
    <property type="project" value="TreeGrafter"/>
</dbReference>
<sequence length="321" mass="35225">MSSQSTNQKSILVTGATGKQGGAVISALLEAGAGETHTILAVTRNPAAASAKALEAQGVKVFKGDLNDVPAIFASAKSALGGSTAEIWGVYSVQTAIGQGASAESEERQGKALIDEALANNVKHFVYSSIDRGGDSSYDNVFPQVQHFKSKYNIEHHLVEKAKNQMTWTILRPVAFMDNMTPGMETKIMATSWRVAVKEKPLQLVAVKDVGYFAAQSFLRPQDFASMEIPIAGDELTLGEANAVFKRKVGTEIPETFQFLVRFLHWLIADFGAMYRWFYTDGFRVNIASVKRQHSGLLNFEEWLEREQVHKKVEHLKALGS</sequence>
<keyword evidence="2" id="KW-0521">NADP</keyword>
<evidence type="ECO:0000259" key="3">
    <source>
        <dbReference type="Pfam" id="PF05368"/>
    </source>
</evidence>
<dbReference type="SUPFAM" id="SSF51735">
    <property type="entry name" value="NAD(P)-binding Rossmann-fold domains"/>
    <property type="match status" value="1"/>
</dbReference>
<proteinExistence type="inferred from homology"/>
<dbReference type="Pfam" id="PF05368">
    <property type="entry name" value="NmrA"/>
    <property type="match status" value="1"/>
</dbReference>
<dbReference type="InterPro" id="IPR036291">
    <property type="entry name" value="NAD(P)-bd_dom_sf"/>
</dbReference>
<comment type="similarity">
    <text evidence="1">Belongs to the NmrA-type oxidoreductase family.</text>
</comment>
<accession>A0A8H4FF00</accession>
<name>A0A8H4FF00_COLGL</name>
<protein>
    <recommendedName>
        <fullName evidence="3">NmrA-like domain-containing protein</fullName>
    </recommendedName>
</protein>
<evidence type="ECO:0000313" key="4">
    <source>
        <dbReference type="EMBL" id="KAF3799907.1"/>
    </source>
</evidence>
<dbReference type="InterPro" id="IPR051164">
    <property type="entry name" value="NmrA-like_oxidored"/>
</dbReference>
<dbReference type="Proteomes" id="UP000613401">
    <property type="component" value="Unassembled WGS sequence"/>
</dbReference>
<gene>
    <name evidence="4" type="ORF">GCG54_00010100</name>
</gene>
<evidence type="ECO:0000256" key="2">
    <source>
        <dbReference type="ARBA" id="ARBA00022857"/>
    </source>
</evidence>
<reference evidence="4" key="2">
    <citation type="submission" date="2020-03" db="EMBL/GenBank/DDBJ databases">
        <authorList>
            <person name="Fu F.-F."/>
            <person name="Chen J."/>
        </authorList>
    </citation>
    <scope>NUCLEOTIDE SEQUENCE</scope>
    <source>
        <strain evidence="4">Lc1</strain>
    </source>
</reference>
<dbReference type="Gene3D" id="3.90.25.10">
    <property type="entry name" value="UDP-galactose 4-epimerase, domain 1"/>
    <property type="match status" value="1"/>
</dbReference>
<dbReference type="GeneID" id="69017232"/>
<dbReference type="Gene3D" id="3.40.50.720">
    <property type="entry name" value="NAD(P)-binding Rossmann-like Domain"/>
    <property type="match status" value="1"/>
</dbReference>
<evidence type="ECO:0000313" key="5">
    <source>
        <dbReference type="Proteomes" id="UP000613401"/>
    </source>
</evidence>
<reference evidence="4" key="1">
    <citation type="journal article" date="2020" name="Phytopathology">
        <title>Genome sequence and comparative analysis of Colletotrichum gloeosporioides isolated from Liriodendron leaves.</title>
        <authorList>
            <person name="Fu F.F."/>
            <person name="Hao Z."/>
            <person name="Wang P."/>
            <person name="Lu Y."/>
            <person name="Xue L.J."/>
            <person name="Wei G."/>
            <person name="Tian Y."/>
            <person name="Baishi H."/>
            <person name="Xu H."/>
            <person name="Shi J."/>
            <person name="Cheng T."/>
            <person name="Wang G."/>
            <person name="Yi Y."/>
            <person name="Chen J."/>
        </authorList>
    </citation>
    <scope>NUCLEOTIDE SEQUENCE</scope>
    <source>
        <strain evidence="4">Lc1</strain>
    </source>
</reference>
<dbReference type="RefSeq" id="XP_045259067.1">
    <property type="nucleotide sequence ID" value="XM_045410032.1"/>
</dbReference>
<dbReference type="InterPro" id="IPR008030">
    <property type="entry name" value="NmrA-like"/>
</dbReference>
<keyword evidence="5" id="KW-1185">Reference proteome</keyword>
<feature type="domain" description="NmrA-like" evidence="3">
    <location>
        <begin position="8"/>
        <end position="257"/>
    </location>
</feature>